<keyword evidence="1" id="KW-0472">Membrane</keyword>
<evidence type="ECO:0000313" key="3">
    <source>
        <dbReference type="Proteomes" id="UP000199076"/>
    </source>
</evidence>
<evidence type="ECO:0000313" key="2">
    <source>
        <dbReference type="EMBL" id="SDE76497.1"/>
    </source>
</evidence>
<dbReference type="AlphaFoldDB" id="A0A1G7FKP7"/>
<evidence type="ECO:0000256" key="1">
    <source>
        <dbReference type="SAM" id="Phobius"/>
    </source>
</evidence>
<gene>
    <name evidence="2" type="ORF">SAMN05216218_101239</name>
</gene>
<keyword evidence="1" id="KW-0812">Transmembrane</keyword>
<sequence length="144" mass="15305">MTALDWVRSRVDPSTATALFLLGDLLAIAVFIVMGEISHEYPLLSVRVLGTYAQFAVGWLVVAVPAGVYATDYRRNLTRSTALVLGAWLGADVVAQGLRSTSVFPGNAALTFAIVAFLVGGILLVAWRLTVALVTSRRQSTAPA</sequence>
<dbReference type="Pfam" id="PF11255">
    <property type="entry name" value="DUF3054"/>
    <property type="match status" value="1"/>
</dbReference>
<keyword evidence="3" id="KW-1185">Reference proteome</keyword>
<feature type="transmembrane region" description="Helical" evidence="1">
    <location>
        <begin position="110"/>
        <end position="129"/>
    </location>
</feature>
<dbReference type="STRING" id="660518.SAMN05216218_101239"/>
<feature type="transmembrane region" description="Helical" evidence="1">
    <location>
        <begin position="18"/>
        <end position="37"/>
    </location>
</feature>
<accession>A0A1G7FKP7</accession>
<dbReference type="OrthoDB" id="177006at2157"/>
<feature type="transmembrane region" description="Helical" evidence="1">
    <location>
        <begin position="82"/>
        <end position="98"/>
    </location>
</feature>
<dbReference type="Proteomes" id="UP000199076">
    <property type="component" value="Unassembled WGS sequence"/>
</dbReference>
<evidence type="ECO:0008006" key="4">
    <source>
        <dbReference type="Google" id="ProtNLM"/>
    </source>
</evidence>
<reference evidence="3" key="1">
    <citation type="submission" date="2016-10" db="EMBL/GenBank/DDBJ databases">
        <authorList>
            <person name="Varghese N."/>
            <person name="Submissions S."/>
        </authorList>
    </citation>
    <scope>NUCLEOTIDE SEQUENCE [LARGE SCALE GENOMIC DNA]</scope>
    <source>
        <strain evidence="3">IBRC-M 10760</strain>
    </source>
</reference>
<organism evidence="2 3">
    <name type="scientific">Halorientalis regularis</name>
    <dbReference type="NCBI Taxonomy" id="660518"/>
    <lineage>
        <taxon>Archaea</taxon>
        <taxon>Methanobacteriati</taxon>
        <taxon>Methanobacteriota</taxon>
        <taxon>Stenosarchaea group</taxon>
        <taxon>Halobacteria</taxon>
        <taxon>Halobacteriales</taxon>
        <taxon>Haloarculaceae</taxon>
        <taxon>Halorientalis</taxon>
    </lineage>
</organism>
<proteinExistence type="predicted"/>
<dbReference type="InterPro" id="IPR021414">
    <property type="entry name" value="DUF3054"/>
</dbReference>
<protein>
    <recommendedName>
        <fullName evidence="4">DUF3054 domain-containing protein</fullName>
    </recommendedName>
</protein>
<name>A0A1G7FKP7_9EURY</name>
<dbReference type="EMBL" id="FNBK01000001">
    <property type="protein sequence ID" value="SDE76497.1"/>
    <property type="molecule type" value="Genomic_DNA"/>
</dbReference>
<keyword evidence="1" id="KW-1133">Transmembrane helix</keyword>
<dbReference type="RefSeq" id="WP_092686837.1">
    <property type="nucleotide sequence ID" value="NZ_FNBK01000001.1"/>
</dbReference>
<feature type="transmembrane region" description="Helical" evidence="1">
    <location>
        <begin position="49"/>
        <end position="70"/>
    </location>
</feature>